<organism evidence="10 11">
    <name type="scientific">Volvox africanus</name>
    <dbReference type="NCBI Taxonomy" id="51714"/>
    <lineage>
        <taxon>Eukaryota</taxon>
        <taxon>Viridiplantae</taxon>
        <taxon>Chlorophyta</taxon>
        <taxon>core chlorophytes</taxon>
        <taxon>Chlorophyceae</taxon>
        <taxon>CS clade</taxon>
        <taxon>Chlamydomonadales</taxon>
        <taxon>Volvocaceae</taxon>
        <taxon>Volvox</taxon>
    </lineage>
</organism>
<keyword evidence="5" id="KW-0472">Membrane</keyword>
<comment type="similarity">
    <text evidence="7">Belongs to the SPRING family.</text>
</comment>
<evidence type="ECO:0000256" key="5">
    <source>
        <dbReference type="ARBA" id="ARBA00023136"/>
    </source>
</evidence>
<evidence type="ECO:0000256" key="8">
    <source>
        <dbReference type="ARBA" id="ARBA00023485"/>
    </source>
</evidence>
<keyword evidence="3" id="KW-1133">Transmembrane helix</keyword>
<dbReference type="InterPro" id="IPR019352">
    <property type="entry name" value="SPRING1"/>
</dbReference>
<evidence type="ECO:0000313" key="11">
    <source>
        <dbReference type="Proteomes" id="UP001165090"/>
    </source>
</evidence>
<evidence type="ECO:0000256" key="4">
    <source>
        <dbReference type="ARBA" id="ARBA00023034"/>
    </source>
</evidence>
<evidence type="ECO:0000313" key="10">
    <source>
        <dbReference type="EMBL" id="GLI68338.1"/>
    </source>
</evidence>
<dbReference type="PANTHER" id="PTHR13481">
    <property type="entry name" value="SREBP REGULATING GENE PROTEIN"/>
    <property type="match status" value="1"/>
</dbReference>
<evidence type="ECO:0000256" key="2">
    <source>
        <dbReference type="ARBA" id="ARBA00022692"/>
    </source>
</evidence>
<evidence type="ECO:0000256" key="7">
    <source>
        <dbReference type="ARBA" id="ARBA00023461"/>
    </source>
</evidence>
<dbReference type="PANTHER" id="PTHR13481:SF0">
    <property type="entry name" value="SREBP REGULATING GENE PROTEIN"/>
    <property type="match status" value="1"/>
</dbReference>
<keyword evidence="4" id="KW-0333">Golgi apparatus</keyword>
<dbReference type="Proteomes" id="UP001165090">
    <property type="component" value="Unassembled WGS sequence"/>
</dbReference>
<reference evidence="10 11" key="1">
    <citation type="journal article" date="2023" name="IScience">
        <title>Expanded male sex-determining region conserved during the evolution of homothallism in the green alga Volvox.</title>
        <authorList>
            <person name="Yamamoto K."/>
            <person name="Matsuzaki R."/>
            <person name="Mahakham W."/>
            <person name="Heman W."/>
            <person name="Sekimoto H."/>
            <person name="Kawachi M."/>
            <person name="Minakuchi Y."/>
            <person name="Toyoda A."/>
            <person name="Nozaki H."/>
        </authorList>
    </citation>
    <scope>NUCLEOTIDE SEQUENCE [LARGE SCALE GENOMIC DNA]</scope>
    <source>
        <strain evidence="10 11">NIES-4468</strain>
    </source>
</reference>
<keyword evidence="11" id="KW-1185">Reference proteome</keyword>
<feature type="chain" id="PRO_5045198312" description="SREBP regulating gene protein" evidence="9">
    <location>
        <begin position="25"/>
        <end position="272"/>
    </location>
</feature>
<evidence type="ECO:0000256" key="9">
    <source>
        <dbReference type="SAM" id="SignalP"/>
    </source>
</evidence>
<sequence>MVPAVAGQRLLLLVFLAFIRIANAERRLLVRDLPDKGLKCRNTIQGLLLVADDRGVVCKRDDLNYATGCCSVGQQYDCNQCNMNDKCCSEYESCVSCCLAPVHDAVNVAKQVLRSPRHKESGVWGNAFDYCKGVCRTHSRSTAHENAYISARHHCFSQLGRPMLSDPLPPGALDGVEVVVGLKNEACDTFCLHRKKRCSQEHLRWLNSCDRLREHFGCEAGCEVVTGLGPSYVDGNAPKPERPAMCFVQPQEATTLSCSVREENHMMLCPCI</sequence>
<accession>A0ABQ5SFU5</accession>
<feature type="signal peptide" evidence="9">
    <location>
        <begin position="1"/>
        <end position="24"/>
    </location>
</feature>
<evidence type="ECO:0000256" key="3">
    <source>
        <dbReference type="ARBA" id="ARBA00022989"/>
    </source>
</evidence>
<dbReference type="Pfam" id="PF10218">
    <property type="entry name" value="SPRING1"/>
    <property type="match status" value="1"/>
</dbReference>
<protein>
    <recommendedName>
        <fullName evidence="8">SREBP regulating gene protein</fullName>
    </recommendedName>
</protein>
<evidence type="ECO:0000256" key="1">
    <source>
        <dbReference type="ARBA" id="ARBA00004194"/>
    </source>
</evidence>
<comment type="subcellular location">
    <subcellularLocation>
        <location evidence="1">Golgi apparatus membrane</location>
        <topology evidence="1">Single-pass membrane protein</topology>
    </subcellularLocation>
</comment>
<comment type="caution">
    <text evidence="10">The sequence shown here is derived from an EMBL/GenBank/DDBJ whole genome shotgun (WGS) entry which is preliminary data.</text>
</comment>
<gene>
    <name evidence="10" type="ORF">VaNZ11_012739</name>
</gene>
<keyword evidence="6" id="KW-0325">Glycoprotein</keyword>
<keyword evidence="2" id="KW-0812">Transmembrane</keyword>
<keyword evidence="9" id="KW-0732">Signal</keyword>
<dbReference type="EMBL" id="BSDZ01000079">
    <property type="protein sequence ID" value="GLI68338.1"/>
    <property type="molecule type" value="Genomic_DNA"/>
</dbReference>
<evidence type="ECO:0000256" key="6">
    <source>
        <dbReference type="ARBA" id="ARBA00023180"/>
    </source>
</evidence>
<name>A0ABQ5SFU5_9CHLO</name>
<proteinExistence type="inferred from homology"/>